<comment type="caution">
    <text evidence="10">The sequence shown here is derived from an EMBL/GenBank/DDBJ whole genome shotgun (WGS) entry which is preliminary data.</text>
</comment>
<dbReference type="PANTHER" id="PTHR11636">
    <property type="entry name" value="POU DOMAIN"/>
    <property type="match status" value="1"/>
</dbReference>
<evidence type="ECO:0000256" key="3">
    <source>
        <dbReference type="ARBA" id="ARBA00023125"/>
    </source>
</evidence>
<dbReference type="CDD" id="cd00086">
    <property type="entry name" value="homeodomain"/>
    <property type="match status" value="1"/>
</dbReference>
<comment type="subcellular location">
    <subcellularLocation>
        <location evidence="1 7 8">Nucleus</location>
    </subcellularLocation>
</comment>
<organism evidence="10 11">
    <name type="scientific">Ranitomeya imitator</name>
    <name type="common">mimic poison frog</name>
    <dbReference type="NCBI Taxonomy" id="111125"/>
    <lineage>
        <taxon>Eukaryota</taxon>
        <taxon>Metazoa</taxon>
        <taxon>Chordata</taxon>
        <taxon>Craniata</taxon>
        <taxon>Vertebrata</taxon>
        <taxon>Euteleostomi</taxon>
        <taxon>Amphibia</taxon>
        <taxon>Batrachia</taxon>
        <taxon>Anura</taxon>
        <taxon>Neobatrachia</taxon>
        <taxon>Hyloidea</taxon>
        <taxon>Dendrobatidae</taxon>
        <taxon>Dendrobatinae</taxon>
        <taxon>Ranitomeya</taxon>
    </lineage>
</organism>
<dbReference type="PROSITE" id="PS50071">
    <property type="entry name" value="HOMEOBOX_2"/>
    <property type="match status" value="1"/>
</dbReference>
<dbReference type="InterPro" id="IPR017970">
    <property type="entry name" value="Homeobox_CS"/>
</dbReference>
<dbReference type="EMBL" id="CAUEEQ010005625">
    <property type="protein sequence ID" value="CAJ0929242.1"/>
    <property type="molecule type" value="Genomic_DNA"/>
</dbReference>
<evidence type="ECO:0000259" key="9">
    <source>
        <dbReference type="PROSITE" id="PS50071"/>
    </source>
</evidence>
<dbReference type="SUPFAM" id="SSF46689">
    <property type="entry name" value="Homeodomain-like"/>
    <property type="match status" value="1"/>
</dbReference>
<sequence length="93" mass="11026">MWCQYSKRALKVNLEIIGHIAAKEALESHFGEQSKPSSQEIMRMAESLNLEKEVVRVWFCNRRQREKRVKTSLHQNTFTTFSKDHHDFCLCDL</sequence>
<evidence type="ECO:0000256" key="1">
    <source>
        <dbReference type="ARBA" id="ARBA00004123"/>
    </source>
</evidence>
<accession>A0ABN9KZ61</accession>
<evidence type="ECO:0000256" key="6">
    <source>
        <dbReference type="ARBA" id="ARBA00023242"/>
    </source>
</evidence>
<dbReference type="Proteomes" id="UP001176940">
    <property type="component" value="Unassembled WGS sequence"/>
</dbReference>
<dbReference type="PROSITE" id="PS00027">
    <property type="entry name" value="HOMEOBOX_1"/>
    <property type="match status" value="1"/>
</dbReference>
<evidence type="ECO:0000313" key="10">
    <source>
        <dbReference type="EMBL" id="CAJ0929242.1"/>
    </source>
</evidence>
<dbReference type="PANTHER" id="PTHR11636:SF84">
    <property type="entry name" value="NETRIN-1-RELATED"/>
    <property type="match status" value="1"/>
</dbReference>
<reference evidence="10" key="1">
    <citation type="submission" date="2023-07" db="EMBL/GenBank/DDBJ databases">
        <authorList>
            <person name="Stuckert A."/>
        </authorList>
    </citation>
    <scope>NUCLEOTIDE SEQUENCE</scope>
</reference>
<evidence type="ECO:0000256" key="8">
    <source>
        <dbReference type="RuleBase" id="RU000682"/>
    </source>
</evidence>
<dbReference type="InterPro" id="IPR013847">
    <property type="entry name" value="POU"/>
</dbReference>
<dbReference type="PRINTS" id="PR00028">
    <property type="entry name" value="POUDOMAIN"/>
</dbReference>
<keyword evidence="3 7" id="KW-0238">DNA-binding</keyword>
<protein>
    <recommendedName>
        <fullName evidence="9">Homeobox domain-containing protein</fullName>
    </recommendedName>
</protein>
<name>A0ABN9KZ61_9NEOB</name>
<dbReference type="InterPro" id="IPR050255">
    <property type="entry name" value="POU_domain_TF"/>
</dbReference>
<evidence type="ECO:0000256" key="4">
    <source>
        <dbReference type="ARBA" id="ARBA00023155"/>
    </source>
</evidence>
<keyword evidence="11" id="KW-1185">Reference proteome</keyword>
<evidence type="ECO:0000256" key="5">
    <source>
        <dbReference type="ARBA" id="ARBA00023163"/>
    </source>
</evidence>
<dbReference type="Pfam" id="PF00046">
    <property type="entry name" value="Homeodomain"/>
    <property type="match status" value="1"/>
</dbReference>
<feature type="domain" description="Homeobox" evidence="9">
    <location>
        <begin position="24"/>
        <end position="69"/>
    </location>
</feature>
<dbReference type="Gene3D" id="1.10.10.60">
    <property type="entry name" value="Homeodomain-like"/>
    <property type="match status" value="1"/>
</dbReference>
<evidence type="ECO:0000256" key="7">
    <source>
        <dbReference type="PROSITE-ProRule" id="PRU00108"/>
    </source>
</evidence>
<dbReference type="InterPro" id="IPR009057">
    <property type="entry name" value="Homeodomain-like_sf"/>
</dbReference>
<dbReference type="InterPro" id="IPR001356">
    <property type="entry name" value="HD"/>
</dbReference>
<gene>
    <name evidence="10" type="ORF">RIMI_LOCUS3687877</name>
</gene>
<keyword evidence="6 7" id="KW-0539">Nucleus</keyword>
<keyword evidence="5" id="KW-0804">Transcription</keyword>
<keyword evidence="2" id="KW-0805">Transcription regulation</keyword>
<dbReference type="SMART" id="SM00389">
    <property type="entry name" value="HOX"/>
    <property type="match status" value="1"/>
</dbReference>
<evidence type="ECO:0000313" key="11">
    <source>
        <dbReference type="Proteomes" id="UP001176940"/>
    </source>
</evidence>
<keyword evidence="4 7" id="KW-0371">Homeobox</keyword>
<proteinExistence type="predicted"/>
<feature type="DNA-binding region" description="Homeobox" evidence="7">
    <location>
        <begin position="26"/>
        <end position="70"/>
    </location>
</feature>
<evidence type="ECO:0000256" key="2">
    <source>
        <dbReference type="ARBA" id="ARBA00023015"/>
    </source>
</evidence>